<proteinExistence type="predicted"/>
<dbReference type="EMBL" id="DYZA01000211">
    <property type="protein sequence ID" value="HJD98045.1"/>
    <property type="molecule type" value="Genomic_DNA"/>
</dbReference>
<reference evidence="1" key="1">
    <citation type="journal article" date="2021" name="PeerJ">
        <title>Extensive microbial diversity within the chicken gut microbiome revealed by metagenomics and culture.</title>
        <authorList>
            <person name="Gilroy R."/>
            <person name="Ravi A."/>
            <person name="Getino M."/>
            <person name="Pursley I."/>
            <person name="Horton D.L."/>
            <person name="Alikhan N.F."/>
            <person name="Baker D."/>
            <person name="Gharbi K."/>
            <person name="Hall N."/>
            <person name="Watson M."/>
            <person name="Adriaenssens E.M."/>
            <person name="Foster-Nyarko E."/>
            <person name="Jarju S."/>
            <person name="Secka A."/>
            <person name="Antonio M."/>
            <person name="Oren A."/>
            <person name="Chaudhuri R.R."/>
            <person name="La Ragione R."/>
            <person name="Hildebrand F."/>
            <person name="Pallen M.J."/>
        </authorList>
    </citation>
    <scope>NUCLEOTIDE SEQUENCE</scope>
    <source>
        <strain evidence="1">ChiGjej2B2-19336</strain>
    </source>
</reference>
<gene>
    <name evidence="1" type="ORF">K8W16_10425</name>
</gene>
<evidence type="ECO:0000313" key="2">
    <source>
        <dbReference type="Proteomes" id="UP000698963"/>
    </source>
</evidence>
<name>A0A921DRU7_9BACT</name>
<dbReference type="RefSeq" id="WP_304123392.1">
    <property type="nucleotide sequence ID" value="NZ_DYZA01000211.1"/>
</dbReference>
<evidence type="ECO:0000313" key="1">
    <source>
        <dbReference type="EMBL" id="HJD98045.1"/>
    </source>
</evidence>
<sequence>MELFERIRKLTAKLEVSQAKFAESLSIHPRTLNGWMSAERQDNFWPVLPKILEVYPRLSRQWLYFEEGPMFIGKDVPMHESVPMQEVQTAIEQMARDASGMNKTIYQLIAGQVVIEAPDAAEKIRRLEEELYAERKLNRQLTTKLLLGDSAEEETTRTAGRPA</sequence>
<comment type="caution">
    <text evidence="1">The sequence shown here is derived from an EMBL/GenBank/DDBJ whole genome shotgun (WGS) entry which is preliminary data.</text>
</comment>
<dbReference type="AlphaFoldDB" id="A0A921DRU7"/>
<protein>
    <recommendedName>
        <fullName evidence="3">HTH cro/C1-type domain-containing protein</fullName>
    </recommendedName>
</protein>
<reference evidence="1" key="2">
    <citation type="submission" date="2021-09" db="EMBL/GenBank/DDBJ databases">
        <authorList>
            <person name="Gilroy R."/>
        </authorList>
    </citation>
    <scope>NUCLEOTIDE SEQUENCE</scope>
    <source>
        <strain evidence="1">ChiGjej2B2-19336</strain>
    </source>
</reference>
<evidence type="ECO:0008006" key="3">
    <source>
        <dbReference type="Google" id="ProtNLM"/>
    </source>
</evidence>
<organism evidence="1 2">
    <name type="scientific">Mailhella massiliensis</name>
    <dbReference type="NCBI Taxonomy" id="1903261"/>
    <lineage>
        <taxon>Bacteria</taxon>
        <taxon>Pseudomonadati</taxon>
        <taxon>Thermodesulfobacteriota</taxon>
        <taxon>Desulfovibrionia</taxon>
        <taxon>Desulfovibrionales</taxon>
        <taxon>Desulfovibrionaceae</taxon>
        <taxon>Mailhella</taxon>
    </lineage>
</organism>
<dbReference type="Proteomes" id="UP000698963">
    <property type="component" value="Unassembled WGS sequence"/>
</dbReference>
<accession>A0A921DRU7</accession>